<feature type="domain" description="Glycosyltransferase 2-like" evidence="6">
    <location>
        <begin position="10"/>
        <end position="110"/>
    </location>
</feature>
<dbReference type="Proteomes" id="UP001575181">
    <property type="component" value="Unassembled WGS sequence"/>
</dbReference>
<accession>A0ABV4TSP8</accession>
<evidence type="ECO:0000256" key="5">
    <source>
        <dbReference type="ARBA" id="ARBA00023136"/>
    </source>
</evidence>
<evidence type="ECO:0000313" key="8">
    <source>
        <dbReference type="Proteomes" id="UP001575181"/>
    </source>
</evidence>
<dbReference type="Gene3D" id="3.90.550.10">
    <property type="entry name" value="Spore Coat Polysaccharide Biosynthesis Protein SpsA, Chain A"/>
    <property type="match status" value="1"/>
</dbReference>
<comment type="caution">
    <text evidence="7">The sequence shown here is derived from an EMBL/GenBank/DDBJ whole genome shotgun (WGS) entry which is preliminary data.</text>
</comment>
<dbReference type="RefSeq" id="WP_373655085.1">
    <property type="nucleotide sequence ID" value="NZ_JBGUAW010000003.1"/>
</dbReference>
<dbReference type="NCBIfam" id="TIGR04283">
    <property type="entry name" value="glyco_like_mftF"/>
    <property type="match status" value="1"/>
</dbReference>
<dbReference type="PANTHER" id="PTHR43646:SF2">
    <property type="entry name" value="GLYCOSYLTRANSFERASE 2-LIKE DOMAIN-CONTAINING PROTEIN"/>
    <property type="match status" value="1"/>
</dbReference>
<dbReference type="CDD" id="cd02522">
    <property type="entry name" value="GT_2_like_a"/>
    <property type="match status" value="1"/>
</dbReference>
<evidence type="ECO:0000259" key="6">
    <source>
        <dbReference type="Pfam" id="PF00535"/>
    </source>
</evidence>
<dbReference type="SUPFAM" id="SSF53448">
    <property type="entry name" value="Nucleotide-diphospho-sugar transferases"/>
    <property type="match status" value="1"/>
</dbReference>
<name>A0ABV4TSP8_9GAMM</name>
<evidence type="ECO:0000256" key="2">
    <source>
        <dbReference type="ARBA" id="ARBA00022475"/>
    </source>
</evidence>
<comment type="subcellular location">
    <subcellularLocation>
        <location evidence="1">Cell membrane</location>
    </subcellularLocation>
</comment>
<keyword evidence="4" id="KW-0808">Transferase</keyword>
<dbReference type="EMBL" id="JBGUAW010000003">
    <property type="protein sequence ID" value="MFA9460302.1"/>
    <property type="molecule type" value="Genomic_DNA"/>
</dbReference>
<evidence type="ECO:0000256" key="1">
    <source>
        <dbReference type="ARBA" id="ARBA00004236"/>
    </source>
</evidence>
<dbReference type="InterPro" id="IPR026461">
    <property type="entry name" value="Trfase_2_rSAM/seldom_assoc"/>
</dbReference>
<evidence type="ECO:0000313" key="7">
    <source>
        <dbReference type="EMBL" id="MFA9460302.1"/>
    </source>
</evidence>
<dbReference type="InterPro" id="IPR029044">
    <property type="entry name" value="Nucleotide-diphossugar_trans"/>
</dbReference>
<sequence length="234" mass="24846">MAEAAGCPLSVIVPALDEAAGIAATLEPLQVWRERGAEVLVVDGGSGDGTPEAAAPGADRVLGGARGRAPQMNAGAAAAGGRVLLFLHADTRPPEDGDRALLTALEGGRHWGRFDVRLTGASRLTLLGLVGAMMNLRSRLTGIATGDQALFVTRAAFRAVGGFPEQPLMEDIALSRLLKKHCGRPACLRERALTSSRRWEDRGILRTIGLMWALRLRYWLGADPAVLAARYHRG</sequence>
<protein>
    <submittedName>
        <fullName evidence="7">TIGR04283 family arsenosugar biosynthesis glycosyltransferase</fullName>
    </submittedName>
</protein>
<keyword evidence="8" id="KW-1185">Reference proteome</keyword>
<gene>
    <name evidence="7" type="ORF">ACERLL_05620</name>
</gene>
<keyword evidence="3" id="KW-0328">Glycosyltransferase</keyword>
<dbReference type="InterPro" id="IPR001173">
    <property type="entry name" value="Glyco_trans_2-like"/>
</dbReference>
<organism evidence="7 8">
    <name type="scientific">Thiohalorhabdus methylotrophus</name>
    <dbReference type="NCBI Taxonomy" id="3242694"/>
    <lineage>
        <taxon>Bacteria</taxon>
        <taxon>Pseudomonadati</taxon>
        <taxon>Pseudomonadota</taxon>
        <taxon>Gammaproteobacteria</taxon>
        <taxon>Thiohalorhabdales</taxon>
        <taxon>Thiohalorhabdaceae</taxon>
        <taxon>Thiohalorhabdus</taxon>
    </lineage>
</organism>
<evidence type="ECO:0000256" key="3">
    <source>
        <dbReference type="ARBA" id="ARBA00022676"/>
    </source>
</evidence>
<keyword evidence="5" id="KW-0472">Membrane</keyword>
<proteinExistence type="predicted"/>
<dbReference type="Pfam" id="PF00535">
    <property type="entry name" value="Glycos_transf_2"/>
    <property type="match status" value="1"/>
</dbReference>
<reference evidence="7 8" key="1">
    <citation type="submission" date="2024-08" db="EMBL/GenBank/DDBJ databases">
        <title>Whole-genome sequencing of halo(alkali)philic microorganisms from hypersaline lakes.</title>
        <authorList>
            <person name="Sorokin D.Y."/>
            <person name="Merkel A.Y."/>
            <person name="Messina E."/>
            <person name="Yakimov M."/>
        </authorList>
    </citation>
    <scope>NUCLEOTIDE SEQUENCE [LARGE SCALE GENOMIC DNA]</scope>
    <source>
        <strain evidence="7 8">Cl-TMA</strain>
    </source>
</reference>
<dbReference type="PANTHER" id="PTHR43646">
    <property type="entry name" value="GLYCOSYLTRANSFERASE"/>
    <property type="match status" value="1"/>
</dbReference>
<keyword evidence="2" id="KW-1003">Cell membrane</keyword>
<evidence type="ECO:0000256" key="4">
    <source>
        <dbReference type="ARBA" id="ARBA00022679"/>
    </source>
</evidence>